<keyword evidence="3" id="KW-1185">Reference proteome</keyword>
<organism evidence="2 3">
    <name type="scientific">Fusarium sarcochroum</name>
    <dbReference type="NCBI Taxonomy" id="1208366"/>
    <lineage>
        <taxon>Eukaryota</taxon>
        <taxon>Fungi</taxon>
        <taxon>Dikarya</taxon>
        <taxon>Ascomycota</taxon>
        <taxon>Pezizomycotina</taxon>
        <taxon>Sordariomycetes</taxon>
        <taxon>Hypocreomycetidae</taxon>
        <taxon>Hypocreales</taxon>
        <taxon>Nectriaceae</taxon>
        <taxon>Fusarium</taxon>
        <taxon>Fusarium lateritium species complex</taxon>
    </lineage>
</organism>
<dbReference type="Proteomes" id="UP000622797">
    <property type="component" value="Unassembled WGS sequence"/>
</dbReference>
<reference evidence="2" key="1">
    <citation type="journal article" date="2020" name="BMC Genomics">
        <title>Correction to: Identification and distribution of gene clusters required for synthesis of sphingolipid metabolism inhibitors in diverse species of the filamentous fungus Fusarium.</title>
        <authorList>
            <person name="Kim H.S."/>
            <person name="Lohmar J.M."/>
            <person name="Busman M."/>
            <person name="Brown D.W."/>
            <person name="Naumann T.A."/>
            <person name="Divon H.H."/>
            <person name="Lysoe E."/>
            <person name="Uhlig S."/>
            <person name="Proctor R.H."/>
        </authorList>
    </citation>
    <scope>NUCLEOTIDE SEQUENCE</scope>
    <source>
        <strain evidence="2">NRRL 20472</strain>
    </source>
</reference>
<comment type="caution">
    <text evidence="2">The sequence shown here is derived from an EMBL/GenBank/DDBJ whole genome shotgun (WGS) entry which is preliminary data.</text>
</comment>
<proteinExistence type="predicted"/>
<dbReference type="EMBL" id="JABEXW010000603">
    <property type="protein sequence ID" value="KAF4961769.1"/>
    <property type="molecule type" value="Genomic_DNA"/>
</dbReference>
<evidence type="ECO:0000313" key="2">
    <source>
        <dbReference type="EMBL" id="KAF4961769.1"/>
    </source>
</evidence>
<gene>
    <name evidence="2" type="ORF">FSARC_10107</name>
</gene>
<dbReference type="PANTHER" id="PTHR47785">
    <property type="entry name" value="ZN(II)2CYS6 TRANSCRIPTION FACTOR (EUROFUNG)-RELATED-RELATED"/>
    <property type="match status" value="1"/>
</dbReference>
<dbReference type="InterPro" id="IPR053181">
    <property type="entry name" value="EcdB-like_regulator"/>
</dbReference>
<protein>
    <submittedName>
        <fullName evidence="2">Uncharacterized protein</fullName>
    </submittedName>
</protein>
<evidence type="ECO:0000256" key="1">
    <source>
        <dbReference type="SAM" id="MobiDB-lite"/>
    </source>
</evidence>
<sequence length="331" mass="36598">MESLWSKHIATTGLETIPTANNEFKRTPASPCTTIASSANAYYNEAHWDHKSSEPLRMMAEDELKVELGPSVPPGEPAIPFNHTTLAGLLLEWPSVRELTKHHIERETIRYISEYPISQEQNRGALSVYERGEDSRPSWHVLAAIGHGNLDNAEDSSDMASTSPAVDWGQLGGLDPPYQVEYRGGVLASAGHPDFSETIVWAYVESFRENILNMHPIIQPKLLKDWVRHFLDDLSTPYPCLAGPQPSNPDFNFGRGSRKPEAIGSKRKRPSKPDELEPSVVAPGRIRRPDRSIHSALVLTVLALGKVCLHRDGVPDIEKSSESLPPGDPAI</sequence>
<dbReference type="OrthoDB" id="5244761at2759"/>
<dbReference type="AlphaFoldDB" id="A0A8H4TPZ8"/>
<reference evidence="2" key="2">
    <citation type="submission" date="2020-05" db="EMBL/GenBank/DDBJ databases">
        <authorList>
            <person name="Kim H.-S."/>
            <person name="Proctor R.H."/>
            <person name="Brown D.W."/>
        </authorList>
    </citation>
    <scope>NUCLEOTIDE SEQUENCE</scope>
    <source>
        <strain evidence="2">NRRL 20472</strain>
    </source>
</reference>
<name>A0A8H4TPZ8_9HYPO</name>
<dbReference type="PANTHER" id="PTHR47785:SF4">
    <property type="entry name" value="ZN(II)2CYS6 TRANSCRIPTION FACTOR (EUROFUNG)"/>
    <property type="match status" value="1"/>
</dbReference>
<feature type="region of interest" description="Disordered" evidence="1">
    <location>
        <begin position="241"/>
        <end position="279"/>
    </location>
</feature>
<evidence type="ECO:0000313" key="3">
    <source>
        <dbReference type="Proteomes" id="UP000622797"/>
    </source>
</evidence>
<accession>A0A8H4TPZ8</accession>